<comment type="caution">
    <text evidence="1">The sequence shown here is derived from an EMBL/GenBank/DDBJ whole genome shotgun (WGS) entry which is preliminary data.</text>
</comment>
<dbReference type="EMBL" id="CM023482">
    <property type="protein sequence ID" value="KAH6939243.1"/>
    <property type="molecule type" value="Genomic_DNA"/>
</dbReference>
<organism evidence="1 2">
    <name type="scientific">Hyalomma asiaticum</name>
    <name type="common">Tick</name>
    <dbReference type="NCBI Taxonomy" id="266040"/>
    <lineage>
        <taxon>Eukaryota</taxon>
        <taxon>Metazoa</taxon>
        <taxon>Ecdysozoa</taxon>
        <taxon>Arthropoda</taxon>
        <taxon>Chelicerata</taxon>
        <taxon>Arachnida</taxon>
        <taxon>Acari</taxon>
        <taxon>Parasitiformes</taxon>
        <taxon>Ixodida</taxon>
        <taxon>Ixodoidea</taxon>
        <taxon>Ixodidae</taxon>
        <taxon>Hyalomminae</taxon>
        <taxon>Hyalomma</taxon>
    </lineage>
</organism>
<evidence type="ECO:0000313" key="1">
    <source>
        <dbReference type="EMBL" id="KAH6939243.1"/>
    </source>
</evidence>
<keyword evidence="2" id="KW-1185">Reference proteome</keyword>
<reference evidence="1" key="1">
    <citation type="submission" date="2020-05" db="EMBL/GenBank/DDBJ databases">
        <title>Large-scale comparative analyses of tick genomes elucidate their genetic diversity and vector capacities.</title>
        <authorList>
            <person name="Jia N."/>
            <person name="Wang J."/>
            <person name="Shi W."/>
            <person name="Du L."/>
            <person name="Sun Y."/>
            <person name="Zhan W."/>
            <person name="Jiang J."/>
            <person name="Wang Q."/>
            <person name="Zhang B."/>
            <person name="Ji P."/>
            <person name="Sakyi L.B."/>
            <person name="Cui X."/>
            <person name="Yuan T."/>
            <person name="Jiang B."/>
            <person name="Yang W."/>
            <person name="Lam T.T.-Y."/>
            <person name="Chang Q."/>
            <person name="Ding S."/>
            <person name="Wang X."/>
            <person name="Zhu J."/>
            <person name="Ruan X."/>
            <person name="Zhao L."/>
            <person name="Wei J."/>
            <person name="Que T."/>
            <person name="Du C."/>
            <person name="Cheng J."/>
            <person name="Dai P."/>
            <person name="Han X."/>
            <person name="Huang E."/>
            <person name="Gao Y."/>
            <person name="Liu J."/>
            <person name="Shao H."/>
            <person name="Ye R."/>
            <person name="Li L."/>
            <person name="Wei W."/>
            <person name="Wang X."/>
            <person name="Wang C."/>
            <person name="Yang T."/>
            <person name="Huo Q."/>
            <person name="Li W."/>
            <person name="Guo W."/>
            <person name="Chen H."/>
            <person name="Zhou L."/>
            <person name="Ni X."/>
            <person name="Tian J."/>
            <person name="Zhou Y."/>
            <person name="Sheng Y."/>
            <person name="Liu T."/>
            <person name="Pan Y."/>
            <person name="Xia L."/>
            <person name="Li J."/>
            <person name="Zhao F."/>
            <person name="Cao W."/>
        </authorList>
    </citation>
    <scope>NUCLEOTIDE SEQUENCE</scope>
    <source>
        <strain evidence="1">Hyas-2018</strain>
    </source>
</reference>
<gene>
    <name evidence="1" type="ORF">HPB50_016567</name>
</gene>
<protein>
    <submittedName>
        <fullName evidence="1">Uncharacterized protein</fullName>
    </submittedName>
</protein>
<dbReference type="Proteomes" id="UP000821845">
    <property type="component" value="Chromosome 2"/>
</dbReference>
<evidence type="ECO:0000313" key="2">
    <source>
        <dbReference type="Proteomes" id="UP000821845"/>
    </source>
</evidence>
<name>A0ACB7SZG3_HYAAI</name>
<sequence>MIAFSPSAVFKNGETFFRFEVPRQLTSETIVMKVVQSAVLISMSVDSFRNCAEATSAHGCSDVFMDTLTRPAAARSLGQIEKRITRNH</sequence>
<accession>A0ACB7SZG3</accession>
<proteinExistence type="predicted"/>